<dbReference type="PANTHER" id="PTHR15549:SF26">
    <property type="entry name" value="AXIAL BUDDING PATTERN PROTEIN 2-RELATED"/>
    <property type="match status" value="1"/>
</dbReference>
<feature type="chain" id="PRO_5018237948" description="Peptidase A1 domain-containing protein" evidence="7">
    <location>
        <begin position="26"/>
        <end position="724"/>
    </location>
</feature>
<feature type="compositionally biased region" description="Basic and acidic residues" evidence="5">
    <location>
        <begin position="627"/>
        <end position="636"/>
    </location>
</feature>
<dbReference type="Proteomes" id="UP000269276">
    <property type="component" value="Unassembled WGS sequence"/>
</dbReference>
<protein>
    <recommendedName>
        <fullName evidence="8">Peptidase A1 domain-containing protein</fullName>
    </recommendedName>
</protein>
<dbReference type="InterPro" id="IPR051694">
    <property type="entry name" value="Immunoregulatory_rcpt-like"/>
</dbReference>
<gene>
    <name evidence="9" type="ORF">D0863_03494</name>
</gene>
<evidence type="ECO:0000259" key="8">
    <source>
        <dbReference type="PROSITE" id="PS51767"/>
    </source>
</evidence>
<dbReference type="VEuPathDB" id="FungiDB:BTJ68_07105"/>
<keyword evidence="2 6" id="KW-0812">Transmembrane</keyword>
<dbReference type="SUPFAM" id="SSF50630">
    <property type="entry name" value="Acid proteases"/>
    <property type="match status" value="1"/>
</dbReference>
<feature type="compositionally biased region" description="Polar residues" evidence="5">
    <location>
        <begin position="540"/>
        <end position="556"/>
    </location>
</feature>
<evidence type="ECO:0000313" key="10">
    <source>
        <dbReference type="Proteomes" id="UP000269276"/>
    </source>
</evidence>
<dbReference type="OrthoDB" id="4074350at2759"/>
<feature type="region of interest" description="Disordered" evidence="5">
    <location>
        <begin position="490"/>
        <end position="636"/>
    </location>
</feature>
<feature type="signal peptide" evidence="7">
    <location>
        <begin position="1"/>
        <end position="25"/>
    </location>
</feature>
<feature type="compositionally biased region" description="Polar residues" evidence="5">
    <location>
        <begin position="565"/>
        <end position="576"/>
    </location>
</feature>
<evidence type="ECO:0000313" key="9">
    <source>
        <dbReference type="EMBL" id="RMY74057.1"/>
    </source>
</evidence>
<dbReference type="GO" id="GO:0071944">
    <property type="term" value="C:cell periphery"/>
    <property type="evidence" value="ECO:0007669"/>
    <property type="project" value="UniProtKB-ARBA"/>
</dbReference>
<keyword evidence="4 6" id="KW-0472">Membrane</keyword>
<name>A0A3M7ECF9_HORWE</name>
<keyword evidence="3 6" id="KW-1133">Transmembrane helix</keyword>
<evidence type="ECO:0000256" key="3">
    <source>
        <dbReference type="ARBA" id="ARBA00022989"/>
    </source>
</evidence>
<proteinExistence type="predicted"/>
<evidence type="ECO:0000256" key="1">
    <source>
        <dbReference type="ARBA" id="ARBA00004167"/>
    </source>
</evidence>
<evidence type="ECO:0000256" key="7">
    <source>
        <dbReference type="SAM" id="SignalP"/>
    </source>
</evidence>
<comment type="subcellular location">
    <subcellularLocation>
        <location evidence="1">Membrane</location>
        <topology evidence="1">Single-pass membrane protein</topology>
    </subcellularLocation>
</comment>
<feature type="compositionally biased region" description="Polar residues" evidence="5">
    <location>
        <begin position="598"/>
        <end position="608"/>
    </location>
</feature>
<comment type="caution">
    <text evidence="9">The sequence shown here is derived from an EMBL/GenBank/DDBJ whole genome shotgun (WGS) entry which is preliminary data.</text>
</comment>
<keyword evidence="7" id="KW-0732">Signal</keyword>
<dbReference type="PANTHER" id="PTHR15549">
    <property type="entry name" value="PAIRED IMMUNOGLOBULIN-LIKE TYPE 2 RECEPTOR"/>
    <property type="match status" value="1"/>
</dbReference>
<evidence type="ECO:0000256" key="2">
    <source>
        <dbReference type="ARBA" id="ARBA00022692"/>
    </source>
</evidence>
<organism evidence="9 10">
    <name type="scientific">Hortaea werneckii</name>
    <name type="common">Black yeast</name>
    <name type="synonym">Cladosporium werneckii</name>
    <dbReference type="NCBI Taxonomy" id="91943"/>
    <lineage>
        <taxon>Eukaryota</taxon>
        <taxon>Fungi</taxon>
        <taxon>Dikarya</taxon>
        <taxon>Ascomycota</taxon>
        <taxon>Pezizomycotina</taxon>
        <taxon>Dothideomycetes</taxon>
        <taxon>Dothideomycetidae</taxon>
        <taxon>Mycosphaerellales</taxon>
        <taxon>Teratosphaeriaceae</taxon>
        <taxon>Hortaea</taxon>
    </lineage>
</organism>
<feature type="region of interest" description="Disordered" evidence="5">
    <location>
        <begin position="683"/>
        <end position="724"/>
    </location>
</feature>
<accession>A0A3M7ECF9</accession>
<feature type="domain" description="Peptidase A1" evidence="8">
    <location>
        <begin position="58"/>
        <end position="407"/>
    </location>
</feature>
<sequence length="724" mass="78109">MAPLFRGVRCLPSALLALTVSHALGASLSRRASENATIPAPISFSPDESWEGIDGSWSTFTLGIGTPPQFVRTYVSFNSYQTWAVLPQGCQAAADLEACADTRGGLFNESASSSFDQIGIYDLYIEQNLNYTGNNAIFGYDVVGLGGNGTDGPTLKNTTVGALAVEDFYLGLFGVNPKPTNFSSDGEPSPSYMTKLKEQEYIPSISAGYTAGAKYRFSGVLASLTLGGYDTSRFVENDVQFSFAPDNDRDTVVAIQSISTPSQVESSPTGTELLPAPIYAFVDSTIAEIWLPIDSCRIFEQEFGLVYDNATDLYLVNSTLHQTLTERNPNVTFAIASGLDGGDRVEITLPYGAFDLTATNPYQGVQNTSNYFPLRRAANDTQYTLGRTFLQEAYFSVDWERQKFNVSQVDWKQDYEQNIVAIPAYDPATENQNNTYPGAGDSSESNDGGDGLSGGAIAGIVVGVVAGVGILAGLLFWCCWRRRSWAKSSDSIKDEKLGGTESPEPNQKQGRESNIFPKAELEGSSPVPPDSDRKGLLLYNDSSTESGSPHTPSAPSRLSGFFRPGSSSAYSPTTPSGGEGTHSSSNSGVISNGNRSSFLSPLTPTTFASEVDGNERQLYEMPGDMPTIREKDGKSLSEKEALAHRERIYNGVDSAPNSATAVNFAEGVREPRRVNPDDVVKADVRHSDEQQTAGALHRAFSFEEDDSKKRTGESTSDSDELYEQ</sequence>
<dbReference type="InterPro" id="IPR021109">
    <property type="entry name" value="Peptidase_aspartic_dom_sf"/>
</dbReference>
<evidence type="ECO:0000256" key="5">
    <source>
        <dbReference type="SAM" id="MobiDB-lite"/>
    </source>
</evidence>
<dbReference type="InterPro" id="IPR033121">
    <property type="entry name" value="PEPTIDASE_A1"/>
</dbReference>
<evidence type="ECO:0000256" key="6">
    <source>
        <dbReference type="SAM" id="Phobius"/>
    </source>
</evidence>
<dbReference type="PROSITE" id="PS51767">
    <property type="entry name" value="PEPTIDASE_A1"/>
    <property type="match status" value="1"/>
</dbReference>
<feature type="compositionally biased region" description="Low complexity" evidence="5">
    <location>
        <begin position="581"/>
        <end position="597"/>
    </location>
</feature>
<evidence type="ECO:0000256" key="4">
    <source>
        <dbReference type="ARBA" id="ARBA00023136"/>
    </source>
</evidence>
<dbReference type="Pfam" id="PF00026">
    <property type="entry name" value="Asp"/>
    <property type="match status" value="1"/>
</dbReference>
<feature type="transmembrane region" description="Helical" evidence="6">
    <location>
        <begin position="456"/>
        <end position="480"/>
    </location>
</feature>
<dbReference type="AlphaFoldDB" id="A0A3M7ECF9"/>
<dbReference type="GO" id="GO:0016020">
    <property type="term" value="C:membrane"/>
    <property type="evidence" value="ECO:0007669"/>
    <property type="project" value="UniProtKB-SubCell"/>
</dbReference>
<dbReference type="Gene3D" id="2.40.70.10">
    <property type="entry name" value="Acid Proteases"/>
    <property type="match status" value="2"/>
</dbReference>
<reference evidence="9 10" key="1">
    <citation type="journal article" date="2018" name="BMC Genomics">
        <title>Genomic evidence for intraspecific hybridization in a clonal and extremely halotolerant yeast.</title>
        <authorList>
            <person name="Gostincar C."/>
            <person name="Stajich J.E."/>
            <person name="Zupancic J."/>
            <person name="Zalar P."/>
            <person name="Gunde-Cimerman N."/>
        </authorList>
    </citation>
    <scope>NUCLEOTIDE SEQUENCE [LARGE SCALE GENOMIC DNA]</scope>
    <source>
        <strain evidence="9 10">EXF-2682</strain>
    </source>
</reference>
<dbReference type="EMBL" id="QWIP01000083">
    <property type="protein sequence ID" value="RMY74057.1"/>
    <property type="molecule type" value="Genomic_DNA"/>
</dbReference>
<feature type="region of interest" description="Disordered" evidence="5">
    <location>
        <begin position="424"/>
        <end position="450"/>
    </location>
</feature>